<protein>
    <submittedName>
        <fullName evidence="2">DUF4307 domain-containing protein</fullName>
    </submittedName>
</protein>
<keyword evidence="1" id="KW-1133">Transmembrane helix</keyword>
<dbReference type="Proteomes" id="UP000319263">
    <property type="component" value="Chromosome"/>
</dbReference>
<proteinExistence type="predicted"/>
<dbReference type="EMBL" id="CP041692">
    <property type="protein sequence ID" value="QDP97914.1"/>
    <property type="molecule type" value="Genomic_DNA"/>
</dbReference>
<accession>A0A516Q3A4</accession>
<dbReference type="InterPro" id="IPR025443">
    <property type="entry name" value="DUF4307"/>
</dbReference>
<evidence type="ECO:0000313" key="2">
    <source>
        <dbReference type="EMBL" id="QDP97914.1"/>
    </source>
</evidence>
<dbReference type="Pfam" id="PF14155">
    <property type="entry name" value="DUF4307"/>
    <property type="match status" value="1"/>
</dbReference>
<sequence>MAVVAAPLEDSSSGWACTCNSRRRSPAASRCNGATVTASIFAPDAALAHLGGENGPVPDPSRYPRRRTPKILIVVAVAVVAIGGIGWLVWAALAHAEPAVSGEVHVWKIESDQKVSYTLTVQRRDPSVPVACRVIAQAKNFETVGEKTVSLGASTAKLVDVQDTMRTLREATSVSSSRCWVQQ</sequence>
<dbReference type="OrthoDB" id="3729865at2"/>
<reference evidence="2 3" key="1">
    <citation type="submission" date="2019-07" db="EMBL/GenBank/DDBJ databases">
        <title>Microlunatus dokdonensis sp. nov. isolated from the rhizospheric soil of the wild plant Elymus tsukushiensis.</title>
        <authorList>
            <person name="Ghim S.-Y."/>
            <person name="Hwang Y.-J."/>
            <person name="Son J.-S."/>
            <person name="Shin J.-H."/>
        </authorList>
    </citation>
    <scope>NUCLEOTIDE SEQUENCE [LARGE SCALE GENOMIC DNA]</scope>
    <source>
        <strain evidence="2 3">KUDC0627</strain>
    </source>
</reference>
<gene>
    <name evidence="2" type="ORF">FOE78_20170</name>
</gene>
<feature type="transmembrane region" description="Helical" evidence="1">
    <location>
        <begin position="71"/>
        <end position="93"/>
    </location>
</feature>
<evidence type="ECO:0000313" key="3">
    <source>
        <dbReference type="Proteomes" id="UP000319263"/>
    </source>
</evidence>
<keyword evidence="1" id="KW-0472">Membrane</keyword>
<dbReference type="AlphaFoldDB" id="A0A516Q3A4"/>
<name>A0A516Q3A4_9ACTN</name>
<keyword evidence="3" id="KW-1185">Reference proteome</keyword>
<evidence type="ECO:0000256" key="1">
    <source>
        <dbReference type="SAM" id="Phobius"/>
    </source>
</evidence>
<organism evidence="2 3">
    <name type="scientific">Microlunatus elymi</name>
    <dbReference type="NCBI Taxonomy" id="2596828"/>
    <lineage>
        <taxon>Bacteria</taxon>
        <taxon>Bacillati</taxon>
        <taxon>Actinomycetota</taxon>
        <taxon>Actinomycetes</taxon>
        <taxon>Propionibacteriales</taxon>
        <taxon>Propionibacteriaceae</taxon>
        <taxon>Microlunatus</taxon>
    </lineage>
</organism>
<keyword evidence="1" id="KW-0812">Transmembrane</keyword>
<dbReference type="KEGG" id="mik:FOE78_20170"/>